<feature type="binding site" evidence="7">
    <location>
        <position position="438"/>
    </location>
    <ligand>
        <name>substrate</name>
    </ligand>
</feature>
<dbReference type="CDD" id="cd14791">
    <property type="entry name" value="GH36"/>
    <property type="match status" value="1"/>
</dbReference>
<feature type="domain" description="Glycosyl hydrolase family 36 N-terminal" evidence="9">
    <location>
        <begin position="41"/>
        <end position="278"/>
    </location>
</feature>
<dbReference type="InterPro" id="IPR002252">
    <property type="entry name" value="Glyco_hydro_36"/>
</dbReference>
<dbReference type="AlphaFoldDB" id="A0A8H7R9T3"/>
<evidence type="ECO:0000256" key="1">
    <source>
        <dbReference type="ARBA" id="ARBA00001255"/>
    </source>
</evidence>
<dbReference type="InterPro" id="IPR013780">
    <property type="entry name" value="Glyco_hydro_b"/>
</dbReference>
<dbReference type="GO" id="GO:0016052">
    <property type="term" value="P:carbohydrate catabolic process"/>
    <property type="evidence" value="ECO:0007669"/>
    <property type="project" value="InterPro"/>
</dbReference>
<proteinExistence type="inferred from homology"/>
<feature type="active site" description="Proton donor" evidence="6">
    <location>
        <position position="538"/>
    </location>
</feature>
<dbReference type="EMBL" id="JAEPRD010000025">
    <property type="protein sequence ID" value="KAG2207344.1"/>
    <property type="molecule type" value="Genomic_DNA"/>
</dbReference>
<keyword evidence="4 5" id="KW-0326">Glycosidase</keyword>
<comment type="catalytic activity">
    <reaction evidence="1 5">
        <text>Hydrolysis of terminal, non-reducing alpha-D-galactose residues in alpha-D-galactosides, including galactose oligosaccharides, galactomannans and galactolipids.</text>
        <dbReference type="EC" id="3.2.1.22"/>
    </reaction>
</comment>
<sequence length="740" mass="83635">MRHSMQILKPGIAYHNVEHLWFLTTKNTSYVLGVVPDTGILLNLHWGPRLVTMKDINLPIELPKERSSQDPAITAAREEFPVFGGLRYGPDLLRAKFENGTRDLDLAYVSGEVENDELKILLLDRIHQNFQVQLVYTLDIENDLIVRQASIIAAETLNTYKISKALTAAWHIPPPANSSHRELITLAGAWAAETQVQKHSLQPGTSHVLQSVRGIPSAQAYPYFAVKDTTSDGEHSECEVYFGTLGWSGNWEIEVHTDIEGNIIVTGGINSRDFGCSLMRASFDLPVFVAGYTADGLSGARKSITNHIRENKVTQLISEPDTLAPVLYNGWEAYGFDVNITNQMEIARKAASLGTELFVLDDGWFRKRNSDKAGLGDWYHDTRKFPDGLKPLADYVHSLGMKFGLWFEPEMVNPDSDLYRKHPDWVYHYYERTRHLERNQLVLDITKPEVRHYLAERMLAIIKEVGVDYVKWDMNRPISEAGSRLGEEVWVAHVKSFHALVMIIKMAGSTVQIESCCSGGGRADMSILKKVESCWPSDNTRPDARLMIQYGSSLVIPPEMMSCWVTESPNDDYFTNIPISYRFHVSFMGALGIGSDLNKLTQSEFGDYKEWIRLYKRVKHIVQKGDLDWLVVPPNVNKLASSPSSYTAVTQTNSKKRDESIVLAFRQFSPFWLPLRPVRLRGLIPYAVYTVTIWKTDPRTPVYEGIMSGGSLMGKGLNLPYLTSKAYSSVVIYLKQMLDD</sequence>
<evidence type="ECO:0000259" key="9">
    <source>
        <dbReference type="Pfam" id="PF16875"/>
    </source>
</evidence>
<evidence type="ECO:0000256" key="6">
    <source>
        <dbReference type="PIRSR" id="PIRSR005536-1"/>
    </source>
</evidence>
<gene>
    <name evidence="10" type="ORF">INT47_006818</name>
</gene>
<dbReference type="InterPro" id="IPR013785">
    <property type="entry name" value="Aldolase_TIM"/>
</dbReference>
<evidence type="ECO:0000256" key="7">
    <source>
        <dbReference type="PIRSR" id="PIRSR005536-2"/>
    </source>
</evidence>
<protein>
    <recommendedName>
        <fullName evidence="2 5">Alpha-galactosidase</fullName>
        <ecNumber evidence="2 5">3.2.1.22</ecNumber>
    </recommendedName>
</protein>
<comment type="caution">
    <text evidence="10">The sequence shown here is derived from an EMBL/GenBank/DDBJ whole genome shotgun (WGS) entry which is preliminary data.</text>
</comment>
<evidence type="ECO:0000256" key="3">
    <source>
        <dbReference type="ARBA" id="ARBA00022801"/>
    </source>
</evidence>
<comment type="similarity">
    <text evidence="5">Belongs to the glycosyl hydrolase.</text>
</comment>
<evidence type="ECO:0000256" key="2">
    <source>
        <dbReference type="ARBA" id="ARBA00012755"/>
    </source>
</evidence>
<dbReference type="InterPro" id="IPR038417">
    <property type="entry name" value="Alpga-gal_N_sf"/>
</dbReference>
<evidence type="ECO:0000256" key="4">
    <source>
        <dbReference type="ARBA" id="ARBA00023295"/>
    </source>
</evidence>
<feature type="active site" description="Nucleophile" evidence="6">
    <location>
        <position position="473"/>
    </location>
</feature>
<evidence type="ECO:0000313" key="11">
    <source>
        <dbReference type="Proteomes" id="UP000603453"/>
    </source>
</evidence>
<feature type="binding site" evidence="7">
    <location>
        <position position="538"/>
    </location>
    <ligand>
        <name>substrate</name>
    </ligand>
</feature>
<dbReference type="Proteomes" id="UP000603453">
    <property type="component" value="Unassembled WGS sequence"/>
</dbReference>
<dbReference type="Gene3D" id="2.70.98.60">
    <property type="entry name" value="alpha-galactosidase from lactobacil brevis"/>
    <property type="match status" value="1"/>
</dbReference>
<feature type="binding site" evidence="7">
    <location>
        <position position="516"/>
    </location>
    <ligand>
        <name>substrate</name>
    </ligand>
</feature>
<name>A0A8H7R9T3_9FUNG</name>
<dbReference type="PANTHER" id="PTHR43053">
    <property type="entry name" value="GLYCOSIDASE FAMILY 31"/>
    <property type="match status" value="1"/>
</dbReference>
<keyword evidence="11" id="KW-1185">Reference proteome</keyword>
<dbReference type="Gene3D" id="2.60.40.1180">
    <property type="entry name" value="Golgi alpha-mannosidase II"/>
    <property type="match status" value="1"/>
</dbReference>
<feature type="binding site" evidence="7">
    <location>
        <begin position="471"/>
        <end position="475"/>
    </location>
    <ligand>
        <name>substrate</name>
    </ligand>
</feature>
<feature type="binding site" evidence="7">
    <location>
        <begin position="361"/>
        <end position="362"/>
    </location>
    <ligand>
        <name>substrate</name>
    </ligand>
</feature>
<dbReference type="InterPro" id="IPR031704">
    <property type="entry name" value="Glyco_hydro_36_N"/>
</dbReference>
<feature type="domain" description="Glycosyl hydrolase family 36 C-terminal" evidence="8">
    <location>
        <begin position="648"/>
        <end position="734"/>
    </location>
</feature>
<dbReference type="OrthoDB" id="5795902at2759"/>
<dbReference type="GO" id="GO:0004557">
    <property type="term" value="F:alpha-galactosidase activity"/>
    <property type="evidence" value="ECO:0007669"/>
    <property type="project" value="UniProtKB-UniRule"/>
</dbReference>
<dbReference type="Pfam" id="PF16875">
    <property type="entry name" value="Glyco_hydro_36N"/>
    <property type="match status" value="1"/>
</dbReference>
<reference evidence="10" key="1">
    <citation type="submission" date="2020-12" db="EMBL/GenBank/DDBJ databases">
        <title>Metabolic potential, ecology and presence of endohyphal bacteria is reflected in genomic diversity of Mucoromycotina.</title>
        <authorList>
            <person name="Muszewska A."/>
            <person name="Okrasinska A."/>
            <person name="Steczkiewicz K."/>
            <person name="Drgas O."/>
            <person name="Orlowska M."/>
            <person name="Perlinska-Lenart U."/>
            <person name="Aleksandrzak-Piekarczyk T."/>
            <person name="Szatraj K."/>
            <person name="Zielenkiewicz U."/>
            <person name="Pilsyk S."/>
            <person name="Malc E."/>
            <person name="Mieczkowski P."/>
            <person name="Kruszewska J.S."/>
            <person name="Biernat P."/>
            <person name="Pawlowska J."/>
        </authorList>
    </citation>
    <scope>NUCLEOTIDE SEQUENCE</scope>
    <source>
        <strain evidence="10">WA0000017839</strain>
    </source>
</reference>
<dbReference type="EC" id="3.2.1.22" evidence="2 5"/>
<dbReference type="Pfam" id="PF02065">
    <property type="entry name" value="Melibiase"/>
    <property type="match status" value="1"/>
</dbReference>
<dbReference type="InterPro" id="IPR017853">
    <property type="entry name" value="GH"/>
</dbReference>
<dbReference type="PANTHER" id="PTHR43053:SF3">
    <property type="entry name" value="ALPHA-GALACTOSIDASE C-RELATED"/>
    <property type="match status" value="1"/>
</dbReference>
<feature type="binding site" evidence="7">
    <location>
        <position position="190"/>
    </location>
    <ligand>
        <name>substrate</name>
    </ligand>
</feature>
<dbReference type="Pfam" id="PF16874">
    <property type="entry name" value="Glyco_hydro_36C"/>
    <property type="match status" value="1"/>
</dbReference>
<dbReference type="PRINTS" id="PR00743">
    <property type="entry name" value="GLHYDRLASE36"/>
</dbReference>
<dbReference type="InterPro" id="IPR050985">
    <property type="entry name" value="Alpha-glycosidase_related"/>
</dbReference>
<organism evidence="10 11">
    <name type="scientific">Mucor saturninus</name>
    <dbReference type="NCBI Taxonomy" id="64648"/>
    <lineage>
        <taxon>Eukaryota</taxon>
        <taxon>Fungi</taxon>
        <taxon>Fungi incertae sedis</taxon>
        <taxon>Mucoromycota</taxon>
        <taxon>Mucoromycotina</taxon>
        <taxon>Mucoromycetes</taxon>
        <taxon>Mucorales</taxon>
        <taxon>Mucorineae</taxon>
        <taxon>Mucoraceae</taxon>
        <taxon>Mucor</taxon>
    </lineage>
</organism>
<evidence type="ECO:0000259" key="8">
    <source>
        <dbReference type="Pfam" id="PF16874"/>
    </source>
</evidence>
<accession>A0A8H7R9T3</accession>
<evidence type="ECO:0000256" key="5">
    <source>
        <dbReference type="PIRNR" id="PIRNR005536"/>
    </source>
</evidence>
<dbReference type="InterPro" id="IPR031705">
    <property type="entry name" value="Glyco_hydro_36_C"/>
</dbReference>
<dbReference type="SUPFAM" id="SSF51445">
    <property type="entry name" value="(Trans)glycosidases"/>
    <property type="match status" value="1"/>
</dbReference>
<comment type="function">
    <text evidence="5">Hydrolyzes a variety of simple alpha-D-galactoside as well as more complex molecules such as oligosaccharides and polysaccharides.</text>
</comment>
<dbReference type="PIRSF" id="PIRSF005536">
    <property type="entry name" value="Agal"/>
    <property type="match status" value="1"/>
</dbReference>
<keyword evidence="3 5" id="KW-0378">Hydrolase</keyword>
<dbReference type="Gene3D" id="3.20.20.70">
    <property type="entry name" value="Aldolase class I"/>
    <property type="match status" value="1"/>
</dbReference>
<dbReference type="FunFam" id="3.20.20.70:FF:000118">
    <property type="entry name" value="Alpha-galactosidase"/>
    <property type="match status" value="1"/>
</dbReference>
<evidence type="ECO:0000313" key="10">
    <source>
        <dbReference type="EMBL" id="KAG2207344.1"/>
    </source>
</evidence>